<evidence type="ECO:0000313" key="2">
    <source>
        <dbReference type="RefSeq" id="XP_019093252.1"/>
    </source>
</evidence>
<reference evidence="1" key="1">
    <citation type="journal article" date="2014" name="Nat. Commun.">
        <title>The emerging biofuel crop Camelina sativa retains a highly undifferentiated hexaploid genome structure.</title>
        <authorList>
            <person name="Kagale S."/>
            <person name="Koh C."/>
            <person name="Nixon J."/>
            <person name="Bollina V."/>
            <person name="Clarke W.E."/>
            <person name="Tuteja R."/>
            <person name="Spillane C."/>
            <person name="Robinson S.J."/>
            <person name="Links M.G."/>
            <person name="Clarke C."/>
            <person name="Higgins E.E."/>
            <person name="Huebert T."/>
            <person name="Sharpe A.G."/>
            <person name="Parkin I.A."/>
        </authorList>
    </citation>
    <scope>NUCLEOTIDE SEQUENCE [LARGE SCALE GENOMIC DNA]</scope>
    <source>
        <strain evidence="1">cv. DH55</strain>
    </source>
</reference>
<reference evidence="2" key="2">
    <citation type="submission" date="2025-08" db="UniProtKB">
        <authorList>
            <consortium name="RefSeq"/>
        </authorList>
    </citation>
    <scope>IDENTIFICATION</scope>
    <source>
        <tissue evidence="2">Leaf</tissue>
    </source>
</reference>
<protein>
    <submittedName>
        <fullName evidence="2">Uncharacterized protein LOC109129454</fullName>
    </submittedName>
</protein>
<keyword evidence="1" id="KW-1185">Reference proteome</keyword>
<organism evidence="1 2">
    <name type="scientific">Camelina sativa</name>
    <name type="common">False flax</name>
    <name type="synonym">Myagrum sativum</name>
    <dbReference type="NCBI Taxonomy" id="90675"/>
    <lineage>
        <taxon>Eukaryota</taxon>
        <taxon>Viridiplantae</taxon>
        <taxon>Streptophyta</taxon>
        <taxon>Embryophyta</taxon>
        <taxon>Tracheophyta</taxon>
        <taxon>Spermatophyta</taxon>
        <taxon>Magnoliopsida</taxon>
        <taxon>eudicotyledons</taxon>
        <taxon>Gunneridae</taxon>
        <taxon>Pentapetalae</taxon>
        <taxon>rosids</taxon>
        <taxon>malvids</taxon>
        <taxon>Brassicales</taxon>
        <taxon>Brassicaceae</taxon>
        <taxon>Camelineae</taxon>
        <taxon>Camelina</taxon>
    </lineage>
</organism>
<dbReference type="Proteomes" id="UP000694864">
    <property type="component" value="Chromosome 16"/>
</dbReference>
<evidence type="ECO:0000313" key="1">
    <source>
        <dbReference type="Proteomes" id="UP000694864"/>
    </source>
</evidence>
<gene>
    <name evidence="2" type="primary">LOC109129454</name>
</gene>
<dbReference type="GeneID" id="109129454"/>
<sequence>MQICYFRKDPHTPKSLKPKSDLFFLLQTGYKLCVELLNLHGRRGLHARENPPVMLRSCTYPFQILVIIASLGTLSLSNVSSPSCFHDEYKQHALITISTRYDLSKLNSQSSTTVAINLNQWSNITFAQTLVKALPRVVLLVPARSTSLAPSPTPFRLVTLANQSSFDSLLEDLLIILDLTYFNV</sequence>
<dbReference type="RefSeq" id="XP_019093252.1">
    <property type="nucleotide sequence ID" value="XM_019237707.1"/>
</dbReference>
<accession>A0ABM1R2L4</accession>
<name>A0ABM1R2L4_CAMSA</name>
<proteinExistence type="predicted"/>